<gene>
    <name evidence="6" type="primary">rdgC</name>
    <name evidence="6" type="ORF">ACFP85_11420</name>
</gene>
<sequence length="300" mass="33741">MWFKNLKFYRLTQAFSHDDQQLQQRLSEFAFRPCQSQEISTTGWTAPIRGGDMLFHLGSGNYLFCLQKQERILPAAVLNAKVAEKVAEIERETGSPVGKKAQQEMKEQLTMQMLPQAFTKDTFTWGFISPAANLVVVDAAGDGKAEAFLSHLRKTLESLPVVPWARRSVAAELTNWLTDNPPEEFELKEEAELRQPEEGGAVARFKNQDLGSDEVLTQIENGKVVSKLAIHWDETFSAIVQDTVTISRLKFSDMLREQNADIDKADRAARLDADFCLMAGEVVRFAERLNGLFGLQQDGI</sequence>
<dbReference type="PANTHER" id="PTHR38103">
    <property type="entry name" value="RECOMBINATION-ASSOCIATED PROTEIN RDGC"/>
    <property type="match status" value="1"/>
</dbReference>
<reference evidence="7" key="1">
    <citation type="journal article" date="2019" name="Int. J. Syst. Evol. Microbiol.">
        <title>The Global Catalogue of Microorganisms (GCM) 10K type strain sequencing project: providing services to taxonomists for standard genome sequencing and annotation.</title>
        <authorList>
            <consortium name="The Broad Institute Genomics Platform"/>
            <consortium name="The Broad Institute Genome Sequencing Center for Infectious Disease"/>
            <person name="Wu L."/>
            <person name="Ma J."/>
        </authorList>
    </citation>
    <scope>NUCLEOTIDE SEQUENCE [LARGE SCALE GENOMIC DNA]</scope>
    <source>
        <strain evidence="7">CGMCC 1.16031</strain>
    </source>
</reference>
<evidence type="ECO:0000256" key="5">
    <source>
        <dbReference type="ARBA" id="ARBA00023172"/>
    </source>
</evidence>
<dbReference type="NCBIfam" id="NF001464">
    <property type="entry name" value="PRK00321.1-5"/>
    <property type="match status" value="1"/>
</dbReference>
<accession>A0ABW1XKP5</accession>
<dbReference type="EMBL" id="JBHSUS010000001">
    <property type="protein sequence ID" value="MFC6440752.1"/>
    <property type="molecule type" value="Genomic_DNA"/>
</dbReference>
<evidence type="ECO:0000313" key="6">
    <source>
        <dbReference type="EMBL" id="MFC6440752.1"/>
    </source>
</evidence>
<dbReference type="Pfam" id="PF04381">
    <property type="entry name" value="RdgC"/>
    <property type="match status" value="1"/>
</dbReference>
<comment type="caution">
    <text evidence="6">The sequence shown here is derived from an EMBL/GenBank/DDBJ whole genome shotgun (WGS) entry which is preliminary data.</text>
</comment>
<comment type="similarity">
    <text evidence="2">Belongs to the RdgC family.</text>
</comment>
<dbReference type="InterPro" id="IPR007476">
    <property type="entry name" value="RdgC"/>
</dbReference>
<evidence type="ECO:0000256" key="3">
    <source>
        <dbReference type="ARBA" id="ARBA00022296"/>
    </source>
</evidence>
<keyword evidence="5" id="KW-0233">DNA recombination</keyword>
<evidence type="ECO:0000256" key="4">
    <source>
        <dbReference type="ARBA" id="ARBA00022490"/>
    </source>
</evidence>
<dbReference type="NCBIfam" id="NF001462">
    <property type="entry name" value="PRK00321.1-3"/>
    <property type="match status" value="1"/>
</dbReference>
<dbReference type="PANTHER" id="PTHR38103:SF1">
    <property type="entry name" value="RECOMBINATION-ASSOCIATED PROTEIN RDGC"/>
    <property type="match status" value="1"/>
</dbReference>
<evidence type="ECO:0000256" key="2">
    <source>
        <dbReference type="ARBA" id="ARBA00008657"/>
    </source>
</evidence>
<keyword evidence="7" id="KW-1185">Reference proteome</keyword>
<evidence type="ECO:0000313" key="7">
    <source>
        <dbReference type="Proteomes" id="UP001596364"/>
    </source>
</evidence>
<dbReference type="RefSeq" id="WP_131259707.1">
    <property type="nucleotide sequence ID" value="NZ_JBHSUS010000001.1"/>
</dbReference>
<organism evidence="6 7">
    <name type="scientific">Pseudobowmanella zhangzhouensis</name>
    <dbReference type="NCBI Taxonomy" id="1537679"/>
    <lineage>
        <taxon>Bacteria</taxon>
        <taxon>Pseudomonadati</taxon>
        <taxon>Pseudomonadota</taxon>
        <taxon>Gammaproteobacteria</taxon>
        <taxon>Alteromonadales</taxon>
        <taxon>Alteromonadaceae</taxon>
    </lineage>
</organism>
<protein>
    <recommendedName>
        <fullName evidence="3">Recombination-associated protein RdgC</fullName>
    </recommendedName>
</protein>
<keyword evidence="4" id="KW-0963">Cytoplasm</keyword>
<name>A0ABW1XKP5_9ALTE</name>
<comment type="subcellular location">
    <subcellularLocation>
        <location evidence="1">Cytoplasm</location>
        <location evidence="1">Nucleoid</location>
    </subcellularLocation>
</comment>
<evidence type="ECO:0000256" key="1">
    <source>
        <dbReference type="ARBA" id="ARBA00004453"/>
    </source>
</evidence>
<proteinExistence type="inferred from homology"/>
<dbReference type="Proteomes" id="UP001596364">
    <property type="component" value="Unassembled WGS sequence"/>
</dbReference>